<evidence type="ECO:0000313" key="3">
    <source>
        <dbReference type="Proteomes" id="UP000326759"/>
    </source>
</evidence>
<feature type="compositionally biased region" description="Polar residues" evidence="1">
    <location>
        <begin position="123"/>
        <end position="154"/>
    </location>
</feature>
<feature type="region of interest" description="Disordered" evidence="1">
    <location>
        <begin position="98"/>
        <end position="161"/>
    </location>
</feature>
<dbReference type="AlphaFoldDB" id="A0A5N5SSE4"/>
<feature type="compositionally biased region" description="Low complexity" evidence="1">
    <location>
        <begin position="98"/>
        <end position="122"/>
    </location>
</feature>
<evidence type="ECO:0000256" key="1">
    <source>
        <dbReference type="SAM" id="MobiDB-lite"/>
    </source>
</evidence>
<proteinExistence type="predicted"/>
<dbReference type="OrthoDB" id="10455644at2759"/>
<gene>
    <name evidence="2" type="ORF">Anas_01965</name>
</gene>
<keyword evidence="3" id="KW-1185">Reference proteome</keyword>
<feature type="compositionally biased region" description="Basic and acidic residues" evidence="1">
    <location>
        <begin position="56"/>
        <end position="71"/>
    </location>
</feature>
<organism evidence="2 3">
    <name type="scientific">Armadillidium nasatum</name>
    <dbReference type="NCBI Taxonomy" id="96803"/>
    <lineage>
        <taxon>Eukaryota</taxon>
        <taxon>Metazoa</taxon>
        <taxon>Ecdysozoa</taxon>
        <taxon>Arthropoda</taxon>
        <taxon>Crustacea</taxon>
        <taxon>Multicrustacea</taxon>
        <taxon>Malacostraca</taxon>
        <taxon>Eumalacostraca</taxon>
        <taxon>Peracarida</taxon>
        <taxon>Isopoda</taxon>
        <taxon>Oniscidea</taxon>
        <taxon>Crinocheta</taxon>
        <taxon>Armadillidiidae</taxon>
        <taxon>Armadillidium</taxon>
    </lineage>
</organism>
<name>A0A5N5SSE4_9CRUS</name>
<feature type="non-terminal residue" evidence="2">
    <location>
        <position position="1"/>
    </location>
</feature>
<protein>
    <submittedName>
        <fullName evidence="2">Uncharacterized protein</fullName>
    </submittedName>
</protein>
<dbReference type="EMBL" id="SEYY01021028">
    <property type="protein sequence ID" value="KAB7496798.1"/>
    <property type="molecule type" value="Genomic_DNA"/>
</dbReference>
<comment type="caution">
    <text evidence="2">The sequence shown here is derived from an EMBL/GenBank/DDBJ whole genome shotgun (WGS) entry which is preliminary data.</text>
</comment>
<sequence length="194" mass="20561">ELDEENDEKSNSETDQSEVANSVTSPKQQVVATQPTVESPSDSKFDSVQLETNLHNSDRESPPMAASDKRGPSPSVSFSELPKVLSTNSYLAAALKASVTSLSSSGGRSYTETTTSPSSSPTLQIKQEPFSQQESSSHPTKSNSKQQQQHSLKSPSPGEIVNSVNSIASSLLNSDAVSNTFSNMIQGIPLLSSV</sequence>
<feature type="non-terminal residue" evidence="2">
    <location>
        <position position="194"/>
    </location>
</feature>
<dbReference type="Proteomes" id="UP000326759">
    <property type="component" value="Unassembled WGS sequence"/>
</dbReference>
<feature type="compositionally biased region" description="Polar residues" evidence="1">
    <location>
        <begin position="13"/>
        <end position="42"/>
    </location>
</feature>
<accession>A0A5N5SSE4</accession>
<feature type="region of interest" description="Disordered" evidence="1">
    <location>
        <begin position="1"/>
        <end position="80"/>
    </location>
</feature>
<reference evidence="2 3" key="1">
    <citation type="journal article" date="2019" name="PLoS Biol.">
        <title>Sex chromosomes control vertical transmission of feminizing Wolbachia symbionts in an isopod.</title>
        <authorList>
            <person name="Becking T."/>
            <person name="Chebbi M.A."/>
            <person name="Giraud I."/>
            <person name="Moumen B."/>
            <person name="Laverre T."/>
            <person name="Caubet Y."/>
            <person name="Peccoud J."/>
            <person name="Gilbert C."/>
            <person name="Cordaux R."/>
        </authorList>
    </citation>
    <scope>NUCLEOTIDE SEQUENCE [LARGE SCALE GENOMIC DNA]</scope>
    <source>
        <strain evidence="2">ANa2</strain>
        <tissue evidence="2">Whole body excluding digestive tract and cuticle</tissue>
    </source>
</reference>
<evidence type="ECO:0000313" key="2">
    <source>
        <dbReference type="EMBL" id="KAB7496798.1"/>
    </source>
</evidence>